<dbReference type="InterPro" id="IPR009003">
    <property type="entry name" value="Peptidase_S1_PA"/>
</dbReference>
<feature type="domain" description="Peptidase S1" evidence="2">
    <location>
        <begin position="17"/>
        <end position="64"/>
    </location>
</feature>
<evidence type="ECO:0000313" key="3">
    <source>
        <dbReference type="EMBL" id="GFU42416.1"/>
    </source>
</evidence>
<gene>
    <name evidence="3" type="primary">Tmprss15_2</name>
    <name evidence="3" type="ORF">NPIL_54051</name>
</gene>
<dbReference type="Pfam" id="PF00089">
    <property type="entry name" value="Trypsin"/>
    <property type="match status" value="1"/>
</dbReference>
<evidence type="ECO:0000259" key="2">
    <source>
        <dbReference type="Pfam" id="PF00089"/>
    </source>
</evidence>
<dbReference type="PANTHER" id="PTHR24252">
    <property type="entry name" value="ACROSIN-RELATED"/>
    <property type="match status" value="1"/>
</dbReference>
<dbReference type="GO" id="GO:0006508">
    <property type="term" value="P:proteolysis"/>
    <property type="evidence" value="ECO:0007669"/>
    <property type="project" value="InterPro"/>
</dbReference>
<evidence type="ECO:0000313" key="4">
    <source>
        <dbReference type="Proteomes" id="UP000887013"/>
    </source>
</evidence>
<name>A0A8X6URF1_NEPPI</name>
<dbReference type="Gene3D" id="2.40.10.10">
    <property type="entry name" value="Trypsin-like serine proteases"/>
    <property type="match status" value="1"/>
</dbReference>
<proteinExistence type="predicted"/>
<keyword evidence="4" id="KW-1185">Reference proteome</keyword>
<comment type="caution">
    <text evidence="3">The sequence shown here is derived from an EMBL/GenBank/DDBJ whole genome shotgun (WGS) entry which is preliminary data.</text>
</comment>
<dbReference type="OrthoDB" id="10059102at2759"/>
<protein>
    <submittedName>
        <fullName evidence="3">Enteropeptidase</fullName>
    </submittedName>
</protein>
<keyword evidence="1" id="KW-1015">Disulfide bond</keyword>
<dbReference type="InterPro" id="IPR043504">
    <property type="entry name" value="Peptidase_S1_PA_chymotrypsin"/>
</dbReference>
<dbReference type="InterPro" id="IPR001254">
    <property type="entry name" value="Trypsin_dom"/>
</dbReference>
<sequence length="94" mass="10680">DDLLFPDSEMIIIKGTGNSNVLKQAAVPVMSYEMCQKAYDTINISRSMICAGYPEGGHDSCKDDYTFSAERKHYAANTIFSILQMFFPLRKEYH</sequence>
<dbReference type="Proteomes" id="UP000887013">
    <property type="component" value="Unassembled WGS sequence"/>
</dbReference>
<organism evidence="3 4">
    <name type="scientific">Nephila pilipes</name>
    <name type="common">Giant wood spider</name>
    <name type="synonym">Nephila maculata</name>
    <dbReference type="NCBI Taxonomy" id="299642"/>
    <lineage>
        <taxon>Eukaryota</taxon>
        <taxon>Metazoa</taxon>
        <taxon>Ecdysozoa</taxon>
        <taxon>Arthropoda</taxon>
        <taxon>Chelicerata</taxon>
        <taxon>Arachnida</taxon>
        <taxon>Araneae</taxon>
        <taxon>Araneomorphae</taxon>
        <taxon>Entelegynae</taxon>
        <taxon>Araneoidea</taxon>
        <taxon>Nephilidae</taxon>
        <taxon>Nephila</taxon>
    </lineage>
</organism>
<evidence type="ECO:0000256" key="1">
    <source>
        <dbReference type="ARBA" id="ARBA00023157"/>
    </source>
</evidence>
<dbReference type="GO" id="GO:0004252">
    <property type="term" value="F:serine-type endopeptidase activity"/>
    <property type="evidence" value="ECO:0007669"/>
    <property type="project" value="InterPro"/>
</dbReference>
<dbReference type="PANTHER" id="PTHR24252:SF7">
    <property type="entry name" value="HYALIN"/>
    <property type="match status" value="1"/>
</dbReference>
<dbReference type="SUPFAM" id="SSF50494">
    <property type="entry name" value="Trypsin-like serine proteases"/>
    <property type="match status" value="1"/>
</dbReference>
<feature type="non-terminal residue" evidence="3">
    <location>
        <position position="1"/>
    </location>
</feature>
<reference evidence="3" key="1">
    <citation type="submission" date="2020-08" db="EMBL/GenBank/DDBJ databases">
        <title>Multicomponent nature underlies the extraordinary mechanical properties of spider dragline silk.</title>
        <authorList>
            <person name="Kono N."/>
            <person name="Nakamura H."/>
            <person name="Mori M."/>
            <person name="Yoshida Y."/>
            <person name="Ohtoshi R."/>
            <person name="Malay A.D."/>
            <person name="Moran D.A.P."/>
            <person name="Tomita M."/>
            <person name="Numata K."/>
            <person name="Arakawa K."/>
        </authorList>
    </citation>
    <scope>NUCLEOTIDE SEQUENCE</scope>
</reference>
<accession>A0A8X6URF1</accession>
<dbReference type="AlphaFoldDB" id="A0A8X6URF1"/>
<dbReference type="EMBL" id="BMAW01085324">
    <property type="protein sequence ID" value="GFU42416.1"/>
    <property type="molecule type" value="Genomic_DNA"/>
</dbReference>